<dbReference type="InterPro" id="IPR027039">
    <property type="entry name" value="Crtac1"/>
</dbReference>
<comment type="caution">
    <text evidence="4">The sequence shown here is derived from an EMBL/GenBank/DDBJ whole genome shotgun (WGS) entry which is preliminary data.</text>
</comment>
<protein>
    <recommendedName>
        <fullName evidence="3">ASPIC/UnbV domain-containing protein</fullName>
    </recommendedName>
</protein>
<dbReference type="InterPro" id="IPR013517">
    <property type="entry name" value="FG-GAP"/>
</dbReference>
<dbReference type="Gene3D" id="2.130.10.130">
    <property type="entry name" value="Integrin alpha, N-terminal"/>
    <property type="match status" value="1"/>
</dbReference>
<feature type="transmembrane region" description="Helical" evidence="2">
    <location>
        <begin position="155"/>
        <end position="180"/>
    </location>
</feature>
<feature type="transmembrane region" description="Helical" evidence="2">
    <location>
        <begin position="264"/>
        <end position="286"/>
    </location>
</feature>
<keyword evidence="1" id="KW-0732">Signal</keyword>
<feature type="transmembrane region" description="Helical" evidence="2">
    <location>
        <begin position="187"/>
        <end position="206"/>
    </location>
</feature>
<keyword evidence="5" id="KW-1185">Reference proteome</keyword>
<name>A0A844ZUM1_9SPHN</name>
<dbReference type="Pfam" id="PF07593">
    <property type="entry name" value="UnbV_ASPIC"/>
    <property type="match status" value="1"/>
</dbReference>
<gene>
    <name evidence="4" type="ORF">GRI41_08310</name>
</gene>
<sequence length="1073" mass="116902">MNTIQPHAGQGAIARFLADRRLILAIALTAFIALYFWTQSRYPALDEKAMMGGDTNMGGIAFDQIVEWLPNSGVLWEIAVNSVNWMYTNWKGMTFGVLFAACALTLFGLIERRGFENPFANAALGAAIGTPLGVCVNCAAPIARGFHSAGMRLETTLSALVASPTLNVIVVSMSFALLPFHVASIKLIAALSFVLVGVPLLTRILGKSGYREEALDLAHEKLDDNRDWLSRKLEALRPLPVPASDIDSWSKAFAWLAKTFGRNLLFIVAVTVPLMILAGVLGSILVTLFDWDEFRRTVGVPKSEIMILLAMIGIACLAIVLPVPIAFDVILAVILINAGWPIKFVMPLLFALGCYSIYSFMIVGRAVSWKIAGGMMAALAGLAVVAGVAASYADKYVVLQAHEANMAYLEGSTLDRPVAPLITVAAEGPAAKSVTYQPVGPAIDHTGKGTVSALSSQKMVNAGADAETGFHRLLGPEIGLDVQPYPVGIDVLEPYLMFWAMASGDIEQDGWVDLAIARNPSVGGLQLFSNREGTFVEVPIDLGPLADQYVGSMAFTDLNGDSLPDLMLSNFLYETSILWNRDGAFSHKDRTILPNGNAGLVGAPAFADLDDDGDLDFIAANWTMGTVGNNADPYLLASQDRIFWNEGGERFEAQELTGIPGESLSSLVADIDLDGRPDIIIGDDVSTADKIYLNKGGRNFVLARKSDGLVPYLTTTTMSFDMGDIDNDLREEFYSAQIAMPRGIAQIGDRIQDVPSIGYCEDKDFNQAPVSECFVEARNRSLPMDLGHSRYSKCGEITDPTYRGMCAAVAAIRRSGYYYDTQYCGKLADFGEIFVRHCERAATERFPDAKKAIEELDYVGGIRRRNVLLQRNEAGTFEDRTEDLAVDVPGWSWNSRFVDLDQDGWQDLFVGSGMIYHRGTVPNAYYRNQEGKVFLREEARFGLEDGMPTTSYALIDYDRDGDMDVIRPSVVTQPIIHRNDAPSGAAFWVRLEDSIGNRAGVGARIIIRTPAGTKQLREVRQSGGFSSGIYPQAHFGIGDANSVSEIEVLWRDGSKSVLTGPFAANTELVIRRR</sequence>
<keyword evidence="2" id="KW-0472">Membrane</keyword>
<keyword evidence="2" id="KW-0812">Transmembrane</keyword>
<feature type="domain" description="ASPIC/UnbV" evidence="3">
    <location>
        <begin position="1000"/>
        <end position="1061"/>
    </location>
</feature>
<accession>A0A844ZUM1</accession>
<dbReference type="SUPFAM" id="SSF69318">
    <property type="entry name" value="Integrin alpha N-terminal domain"/>
    <property type="match status" value="1"/>
</dbReference>
<feature type="transmembrane region" description="Helical" evidence="2">
    <location>
        <begin position="21"/>
        <end position="38"/>
    </location>
</feature>
<keyword evidence="2" id="KW-1133">Transmembrane helix</keyword>
<dbReference type="Proteomes" id="UP000442714">
    <property type="component" value="Unassembled WGS sequence"/>
</dbReference>
<dbReference type="PANTHER" id="PTHR16026">
    <property type="entry name" value="CARTILAGE ACIDIC PROTEIN 1"/>
    <property type="match status" value="1"/>
</dbReference>
<evidence type="ECO:0000256" key="2">
    <source>
        <dbReference type="SAM" id="Phobius"/>
    </source>
</evidence>
<proteinExistence type="predicted"/>
<evidence type="ECO:0000313" key="4">
    <source>
        <dbReference type="EMBL" id="MXO90820.1"/>
    </source>
</evidence>
<feature type="transmembrane region" description="Helical" evidence="2">
    <location>
        <begin position="371"/>
        <end position="393"/>
    </location>
</feature>
<organism evidence="4 5">
    <name type="scientific">Pontixanthobacter aquaemixtae</name>
    <dbReference type="NCBI Taxonomy" id="1958940"/>
    <lineage>
        <taxon>Bacteria</taxon>
        <taxon>Pseudomonadati</taxon>
        <taxon>Pseudomonadota</taxon>
        <taxon>Alphaproteobacteria</taxon>
        <taxon>Sphingomonadales</taxon>
        <taxon>Erythrobacteraceae</taxon>
        <taxon>Pontixanthobacter</taxon>
    </lineage>
</organism>
<dbReference type="RefSeq" id="WP_160604378.1">
    <property type="nucleotide sequence ID" value="NZ_WTYX01000001.1"/>
</dbReference>
<reference evidence="4 5" key="1">
    <citation type="submission" date="2019-12" db="EMBL/GenBank/DDBJ databases">
        <title>Genomic-based taxomic classification of the family Erythrobacteraceae.</title>
        <authorList>
            <person name="Xu L."/>
        </authorList>
    </citation>
    <scope>NUCLEOTIDE SEQUENCE [LARGE SCALE GENOMIC DNA]</scope>
    <source>
        <strain evidence="4 5">KCTC 52763</strain>
    </source>
</reference>
<dbReference type="EMBL" id="WTYX01000001">
    <property type="protein sequence ID" value="MXO90820.1"/>
    <property type="molecule type" value="Genomic_DNA"/>
</dbReference>
<feature type="transmembrane region" description="Helical" evidence="2">
    <location>
        <begin position="307"/>
        <end position="338"/>
    </location>
</feature>
<dbReference type="AlphaFoldDB" id="A0A844ZUM1"/>
<feature type="transmembrane region" description="Helical" evidence="2">
    <location>
        <begin position="122"/>
        <end position="143"/>
    </location>
</feature>
<dbReference type="Pfam" id="PF13517">
    <property type="entry name" value="FG-GAP_3"/>
    <property type="match status" value="2"/>
</dbReference>
<dbReference type="InterPro" id="IPR028994">
    <property type="entry name" value="Integrin_alpha_N"/>
</dbReference>
<dbReference type="OrthoDB" id="1488578at2"/>
<evidence type="ECO:0000313" key="5">
    <source>
        <dbReference type="Proteomes" id="UP000442714"/>
    </source>
</evidence>
<dbReference type="InterPro" id="IPR011519">
    <property type="entry name" value="UnbV_ASPIC"/>
</dbReference>
<feature type="transmembrane region" description="Helical" evidence="2">
    <location>
        <begin position="92"/>
        <end position="110"/>
    </location>
</feature>
<evidence type="ECO:0000259" key="3">
    <source>
        <dbReference type="Pfam" id="PF07593"/>
    </source>
</evidence>
<dbReference type="PANTHER" id="PTHR16026:SF0">
    <property type="entry name" value="CARTILAGE ACIDIC PROTEIN 1"/>
    <property type="match status" value="1"/>
</dbReference>
<evidence type="ECO:0000256" key="1">
    <source>
        <dbReference type="ARBA" id="ARBA00022729"/>
    </source>
</evidence>
<feature type="transmembrane region" description="Helical" evidence="2">
    <location>
        <begin position="344"/>
        <end position="364"/>
    </location>
</feature>